<name>A0A8B4SAN3_COMTE</name>
<dbReference type="AlphaFoldDB" id="A0A8B4SAN3"/>
<proteinExistence type="predicted"/>
<dbReference type="Pfam" id="PF19723">
    <property type="entry name" value="DUF6216"/>
    <property type="match status" value="1"/>
</dbReference>
<dbReference type="EMBL" id="UFXL01000001">
    <property type="protein sequence ID" value="SUY79483.1"/>
    <property type="molecule type" value="Genomic_DNA"/>
</dbReference>
<reference evidence="2 3" key="1">
    <citation type="submission" date="2018-06" db="EMBL/GenBank/DDBJ databases">
        <authorList>
            <consortium name="Pathogen Informatics"/>
            <person name="Doyle S."/>
        </authorList>
    </citation>
    <scope>NUCLEOTIDE SEQUENCE [LARGE SCALE GENOMIC DNA]</scope>
    <source>
        <strain evidence="2 3">NCTC10698</strain>
    </source>
</reference>
<dbReference type="Proteomes" id="UP000255070">
    <property type="component" value="Unassembled WGS sequence"/>
</dbReference>
<dbReference type="RefSeq" id="WP_138983850.1">
    <property type="nucleotide sequence ID" value="NZ_BBJZ01000005.1"/>
</dbReference>
<feature type="transmembrane region" description="Helical" evidence="1">
    <location>
        <begin position="132"/>
        <end position="153"/>
    </location>
</feature>
<dbReference type="GeneID" id="63997474"/>
<evidence type="ECO:0000313" key="2">
    <source>
        <dbReference type="EMBL" id="SUY79483.1"/>
    </source>
</evidence>
<sequence>MSNADVVDGISSISGSFQIWGVAFVGALIIFCLGICVYRAKSINFLLDRIWIFFGGKLEFNDKELNNDWEIIRDLELFRYRYGFDVETKDHVRSLRNWLSSNNVNFLELRKISNLFDVRLGRIKKDSFKYDIIINVTLILALVSSIIISNIFLNTNDAQFVVVETEQNFHFDGKKLSIYDEKFSRRQCDVMTAGAYPEPGSDDANKKFNKYIACGIFGVEGKKFYQDTIKKSKAFSAGIFVACFGMILVFGYQIIKYIMASKINKRIEEYSKYKNLKNNEDLGIE</sequence>
<accession>A0A8B4SAN3</accession>
<organism evidence="2 3">
    <name type="scientific">Comamonas testosteroni</name>
    <name type="common">Pseudomonas testosteroni</name>
    <dbReference type="NCBI Taxonomy" id="285"/>
    <lineage>
        <taxon>Bacteria</taxon>
        <taxon>Pseudomonadati</taxon>
        <taxon>Pseudomonadota</taxon>
        <taxon>Betaproteobacteria</taxon>
        <taxon>Burkholderiales</taxon>
        <taxon>Comamonadaceae</taxon>
        <taxon>Comamonas</taxon>
    </lineage>
</organism>
<feature type="transmembrane region" description="Helical" evidence="1">
    <location>
        <begin position="20"/>
        <end position="40"/>
    </location>
</feature>
<gene>
    <name evidence="2" type="ORF">NCTC10698_04423</name>
</gene>
<feature type="transmembrane region" description="Helical" evidence="1">
    <location>
        <begin position="234"/>
        <end position="255"/>
    </location>
</feature>
<keyword evidence="1" id="KW-0812">Transmembrane</keyword>
<comment type="caution">
    <text evidence="2">The sequence shown here is derived from an EMBL/GenBank/DDBJ whole genome shotgun (WGS) entry which is preliminary data.</text>
</comment>
<evidence type="ECO:0000313" key="3">
    <source>
        <dbReference type="Proteomes" id="UP000255070"/>
    </source>
</evidence>
<keyword evidence="1" id="KW-1133">Transmembrane helix</keyword>
<evidence type="ECO:0000256" key="1">
    <source>
        <dbReference type="SAM" id="Phobius"/>
    </source>
</evidence>
<keyword evidence="3" id="KW-1185">Reference proteome</keyword>
<protein>
    <submittedName>
        <fullName evidence="2">Uncharacterized protein</fullName>
    </submittedName>
</protein>
<keyword evidence="1" id="KW-0472">Membrane</keyword>
<dbReference type="InterPro" id="IPR046188">
    <property type="entry name" value="DUF6216"/>
</dbReference>